<sequence>MIEIAVALRNTPSCGTCPSNLLNERFKEKRPLKVPRNSGMSPDKLLWERSSTKRPFSFPSDGGIAP</sequence>
<evidence type="ECO:0000313" key="2">
    <source>
        <dbReference type="EMBL" id="JAD45622.1"/>
    </source>
</evidence>
<reference evidence="2" key="1">
    <citation type="submission" date="2014-09" db="EMBL/GenBank/DDBJ databases">
        <authorList>
            <person name="Magalhaes I.L.F."/>
            <person name="Oliveira U."/>
            <person name="Santos F.R."/>
            <person name="Vidigal T.H.D.A."/>
            <person name="Brescovit A.D."/>
            <person name="Santos A.J."/>
        </authorList>
    </citation>
    <scope>NUCLEOTIDE SEQUENCE</scope>
    <source>
        <tissue evidence="2">Shoot tissue taken approximately 20 cm above the soil surface</tissue>
    </source>
</reference>
<proteinExistence type="predicted"/>
<evidence type="ECO:0000256" key="1">
    <source>
        <dbReference type="SAM" id="MobiDB-lite"/>
    </source>
</evidence>
<protein>
    <submittedName>
        <fullName evidence="2">Uncharacterized protein</fullName>
    </submittedName>
</protein>
<accession>A0A0A9AEX9</accession>
<dbReference type="EMBL" id="GBRH01252273">
    <property type="protein sequence ID" value="JAD45622.1"/>
    <property type="molecule type" value="Transcribed_RNA"/>
</dbReference>
<dbReference type="AlphaFoldDB" id="A0A0A9AEX9"/>
<organism evidence="2">
    <name type="scientific">Arundo donax</name>
    <name type="common">Giant reed</name>
    <name type="synonym">Donax arundinaceus</name>
    <dbReference type="NCBI Taxonomy" id="35708"/>
    <lineage>
        <taxon>Eukaryota</taxon>
        <taxon>Viridiplantae</taxon>
        <taxon>Streptophyta</taxon>
        <taxon>Embryophyta</taxon>
        <taxon>Tracheophyta</taxon>
        <taxon>Spermatophyta</taxon>
        <taxon>Magnoliopsida</taxon>
        <taxon>Liliopsida</taxon>
        <taxon>Poales</taxon>
        <taxon>Poaceae</taxon>
        <taxon>PACMAD clade</taxon>
        <taxon>Arundinoideae</taxon>
        <taxon>Arundineae</taxon>
        <taxon>Arundo</taxon>
    </lineage>
</organism>
<reference evidence="2" key="2">
    <citation type="journal article" date="2015" name="Data Brief">
        <title>Shoot transcriptome of the giant reed, Arundo donax.</title>
        <authorList>
            <person name="Barrero R.A."/>
            <person name="Guerrero F.D."/>
            <person name="Moolhuijzen P."/>
            <person name="Goolsby J.A."/>
            <person name="Tidwell J."/>
            <person name="Bellgard S.E."/>
            <person name="Bellgard M.I."/>
        </authorList>
    </citation>
    <scope>NUCLEOTIDE SEQUENCE</scope>
    <source>
        <tissue evidence="2">Shoot tissue taken approximately 20 cm above the soil surface</tissue>
    </source>
</reference>
<name>A0A0A9AEX9_ARUDO</name>
<feature type="region of interest" description="Disordered" evidence="1">
    <location>
        <begin position="28"/>
        <end position="66"/>
    </location>
</feature>